<feature type="compositionally biased region" description="Basic and acidic residues" evidence="6">
    <location>
        <begin position="386"/>
        <end position="414"/>
    </location>
</feature>
<dbReference type="GeneID" id="110794624"/>
<dbReference type="GO" id="GO:0000278">
    <property type="term" value="P:mitotic cell cycle"/>
    <property type="evidence" value="ECO:0000318"/>
    <property type="project" value="GO_Central"/>
</dbReference>
<evidence type="ECO:0000256" key="4">
    <source>
        <dbReference type="ARBA" id="ARBA00023242"/>
    </source>
</evidence>
<feature type="repeat" description="WD" evidence="5">
    <location>
        <begin position="143"/>
        <end position="184"/>
    </location>
</feature>
<dbReference type="InterPro" id="IPR048591">
    <property type="entry name" value="WDHD1/CFT4_hel"/>
</dbReference>
<dbReference type="InterPro" id="IPR036322">
    <property type="entry name" value="WD40_repeat_dom_sf"/>
</dbReference>
<organism evidence="10 11">
    <name type="scientific">Spinacia oleracea</name>
    <name type="common">Spinach</name>
    <dbReference type="NCBI Taxonomy" id="3562"/>
    <lineage>
        <taxon>Eukaryota</taxon>
        <taxon>Viridiplantae</taxon>
        <taxon>Streptophyta</taxon>
        <taxon>Embryophyta</taxon>
        <taxon>Tracheophyta</taxon>
        <taxon>Spermatophyta</taxon>
        <taxon>Magnoliopsida</taxon>
        <taxon>eudicotyledons</taxon>
        <taxon>Gunneridae</taxon>
        <taxon>Pentapetalae</taxon>
        <taxon>Caryophyllales</taxon>
        <taxon>Chenopodiaceae</taxon>
        <taxon>Chenopodioideae</taxon>
        <taxon>Anserineae</taxon>
        <taxon>Spinacia</taxon>
    </lineage>
</organism>
<dbReference type="PANTHER" id="PTHR19932:SF10">
    <property type="entry name" value="WD REPEAT AND HMG-BOX DNA-BINDING PROTEIN 1"/>
    <property type="match status" value="1"/>
</dbReference>
<reference evidence="10" key="1">
    <citation type="journal article" date="2021" name="Nat. Commun.">
        <title>Genomic analyses provide insights into spinach domestication and the genetic basis of agronomic traits.</title>
        <authorList>
            <person name="Cai X."/>
            <person name="Sun X."/>
            <person name="Xu C."/>
            <person name="Sun H."/>
            <person name="Wang X."/>
            <person name="Ge C."/>
            <person name="Zhang Z."/>
            <person name="Wang Q."/>
            <person name="Fei Z."/>
            <person name="Jiao C."/>
            <person name="Wang Q."/>
        </authorList>
    </citation>
    <scope>NUCLEOTIDE SEQUENCE [LARGE SCALE GENOMIC DNA]</scope>
    <source>
        <strain evidence="10">cv. Varoflay</strain>
    </source>
</reference>
<evidence type="ECO:0000313" key="10">
    <source>
        <dbReference type="Proteomes" id="UP000813463"/>
    </source>
</evidence>
<reference evidence="11" key="2">
    <citation type="submission" date="2025-08" db="UniProtKB">
        <authorList>
            <consortium name="RefSeq"/>
        </authorList>
    </citation>
    <scope>IDENTIFICATION</scope>
    <source>
        <tissue evidence="11">Leaf</tissue>
    </source>
</reference>
<keyword evidence="4" id="KW-0539">Nucleus</keyword>
<evidence type="ECO:0000256" key="1">
    <source>
        <dbReference type="ARBA" id="ARBA00004123"/>
    </source>
</evidence>
<evidence type="ECO:0000256" key="6">
    <source>
        <dbReference type="SAM" id="MobiDB-lite"/>
    </source>
</evidence>
<dbReference type="KEGG" id="soe:110794624"/>
<keyword evidence="2 5" id="KW-0853">WD repeat</keyword>
<accession>A0A9R0K2L7</accession>
<dbReference type="PROSITE" id="PS00678">
    <property type="entry name" value="WD_REPEATS_1"/>
    <property type="match status" value="1"/>
</dbReference>
<dbReference type="SMART" id="SM00320">
    <property type="entry name" value="WD40"/>
    <property type="match status" value="7"/>
</dbReference>
<evidence type="ECO:0000259" key="8">
    <source>
        <dbReference type="Pfam" id="PF20946"/>
    </source>
</evidence>
<evidence type="ECO:0000256" key="5">
    <source>
        <dbReference type="PROSITE-ProRule" id="PRU00221"/>
    </source>
</evidence>
<dbReference type="PROSITE" id="PS50294">
    <property type="entry name" value="WD_REPEATS_REGION"/>
    <property type="match status" value="3"/>
</dbReference>
<dbReference type="GO" id="GO:0003682">
    <property type="term" value="F:chromatin binding"/>
    <property type="evidence" value="ECO:0000318"/>
    <property type="project" value="GO_Central"/>
</dbReference>
<comment type="subcellular location">
    <subcellularLocation>
        <location evidence="1">Nucleus</location>
    </subcellularLocation>
</comment>
<feature type="domain" description="WDHD1/CFT4 second beta-propeller" evidence="7">
    <location>
        <begin position="427"/>
        <end position="710"/>
    </location>
</feature>
<feature type="region of interest" description="Disordered" evidence="6">
    <location>
        <begin position="339"/>
        <end position="417"/>
    </location>
</feature>
<dbReference type="GO" id="GO:0003677">
    <property type="term" value="F:DNA binding"/>
    <property type="evidence" value="ECO:0007669"/>
    <property type="project" value="UniProtKB-KW"/>
</dbReference>
<dbReference type="PROSITE" id="PS50082">
    <property type="entry name" value="WD_REPEATS_2"/>
    <property type="match status" value="3"/>
</dbReference>
<feature type="repeat" description="WD" evidence="5">
    <location>
        <begin position="235"/>
        <end position="276"/>
    </location>
</feature>
<proteinExistence type="predicted"/>
<dbReference type="Gene3D" id="2.130.10.10">
    <property type="entry name" value="YVTN repeat-like/Quinoprotein amine dehydrogenase"/>
    <property type="match status" value="2"/>
</dbReference>
<dbReference type="PANTHER" id="PTHR19932">
    <property type="entry name" value="WD REPEAT AND HMG-BOX DNA BINDING PROTEIN"/>
    <property type="match status" value="1"/>
</dbReference>
<dbReference type="Pfam" id="PF24817">
    <property type="entry name" value="WD40_WDHD1_1st"/>
    <property type="match status" value="1"/>
</dbReference>
<evidence type="ECO:0000256" key="2">
    <source>
        <dbReference type="ARBA" id="ARBA00022574"/>
    </source>
</evidence>
<dbReference type="InterPro" id="IPR019775">
    <property type="entry name" value="WD40_repeat_CS"/>
</dbReference>
<dbReference type="Proteomes" id="UP000813463">
    <property type="component" value="Chromosome 5"/>
</dbReference>
<feature type="domain" description="WDHD1/CFT4 helical bundle" evidence="8">
    <location>
        <begin position="738"/>
        <end position="822"/>
    </location>
</feature>
<sequence>MKVKPVKLRESHKNSNNGKPSFCSVLWDNYSTHIVTSSSSDSSISIYDSLLLSTPSKNLRHHRDGVTALSLSPNSTCLASGSIDRTVKLYKFPSGEFQNNITRFTLPIRTLTFNKSGSLLAAAGDDEGIKLINTVDATISRVLKGHKGPVISLAFDPNNEYLASLDTKGTVIFWELISGSMLHTLKGVAPDTSSDMSIMNGLSWSPDGELLAVPGLKNDVVMFDRDTAEKVSTLRGDHVKPICFLSWSPNGKYLATSGLDNQVLIWDIAKKQDIDRQKFDERICHMAWKPTGNALAVIDVMGKYGIWESIIPSSMKSPTEDIPTLQLKNSNGIFLFDEEEEQERSTSNSLSDVGEDSFGESVPHTRKRLRKSSLSEENLEEDVDEELNKSTRSESLKRPAKAHKESWEGGDRKPKSMIAQNGSKIQEPFQPGATPVQPGTKCFLCYNMLGSITTMQHDGYSHIEIDFHDTSQGPRVPAMTDYFGFTMASLNENGSVLANPRKGEKNMSTLMYRPFSSWANNSEWSMRFEDEEVKAVALGTGWVAAATSSHFLRIFTEGGLQRHIISLDGPVVTAAGFKDELAVVIHSSQPLSSNDQMLEFRVFNISNGTQPLKGRLPLSPGSSLTWFGFSEEGRLASYDSKGMLRVYSDQFGGSWLPLFSANKVKKPDENYWMVGLSAEKLFSIVCKSPDLYPKVSSKPVLSLLDLSYPLASSDLGADTLEKEFIFRNTRLLQIQKAIDETEAAGMDCTQLDDEAFDMEAALDKCILRLIASCCNGDKLVRATELVKLLSMEKSVRGAIKVVTTLKLPSLAERFNSILEERLLNDATKNEALSNPKSHADTTTKTDTIDKTFISPNTLTEKFISRNNILSNNLSSNLTNEPSEPITPSPTPKFTATIFPKKAKIQEGNSFQVEQKKSVVLTNVQKPTDITKDAVNHSLGKQQNPAEATKKLKFSGASNPFAKSGIDSDIRPKNPFAKTSGIQEKSSLLDSIKKMKTVS</sequence>
<feature type="repeat" description="WD" evidence="5">
    <location>
        <begin position="59"/>
        <end position="100"/>
    </location>
</feature>
<dbReference type="InterPro" id="IPR015943">
    <property type="entry name" value="WD40/YVTN_repeat-like_dom_sf"/>
</dbReference>
<evidence type="ECO:0000313" key="11">
    <source>
        <dbReference type="RefSeq" id="XP_021855285.1"/>
    </source>
</evidence>
<feature type="region of interest" description="Disordered" evidence="6">
    <location>
        <begin position="933"/>
        <end position="981"/>
    </location>
</feature>
<dbReference type="InterPro" id="IPR057646">
    <property type="entry name" value="WD40_WDHD1_1st"/>
</dbReference>
<dbReference type="GO" id="GO:0043596">
    <property type="term" value="C:nuclear replication fork"/>
    <property type="evidence" value="ECO:0000318"/>
    <property type="project" value="GO_Central"/>
</dbReference>
<protein>
    <submittedName>
        <fullName evidence="11">Protein ENHANCER OF LHP1 1</fullName>
    </submittedName>
</protein>
<evidence type="ECO:0000256" key="3">
    <source>
        <dbReference type="ARBA" id="ARBA00022737"/>
    </source>
</evidence>
<dbReference type="AlphaFoldDB" id="A0A9R0K2L7"/>
<dbReference type="RefSeq" id="XP_021855285.1">
    <property type="nucleotide sequence ID" value="XM_021999593.2"/>
</dbReference>
<dbReference type="FunFam" id="2.130.10.10:FF:002324">
    <property type="entry name" value="Transducin family protein / WD-40 repeat family protein"/>
    <property type="match status" value="1"/>
</dbReference>
<dbReference type="GO" id="GO:0006281">
    <property type="term" value="P:DNA repair"/>
    <property type="evidence" value="ECO:0000318"/>
    <property type="project" value="GO_Central"/>
</dbReference>
<gene>
    <name evidence="11" type="primary">LOC110794624</name>
</gene>
<evidence type="ECO:0000259" key="9">
    <source>
        <dbReference type="Pfam" id="PF24817"/>
    </source>
</evidence>
<dbReference type="Pfam" id="PF20946">
    <property type="entry name" value="Ctf4_C"/>
    <property type="match status" value="1"/>
</dbReference>
<name>A0A9R0K2L7_SPIOL</name>
<keyword evidence="3" id="KW-0677">Repeat</keyword>
<dbReference type="Pfam" id="PF12341">
    <property type="entry name" value="Mcl1_mid"/>
    <property type="match status" value="1"/>
</dbReference>
<dbReference type="SUPFAM" id="SSF50978">
    <property type="entry name" value="WD40 repeat-like"/>
    <property type="match status" value="1"/>
</dbReference>
<dbReference type="InterPro" id="IPR001680">
    <property type="entry name" value="WD40_rpt"/>
</dbReference>
<dbReference type="OrthoDB" id="427368at2759"/>
<dbReference type="InterPro" id="IPR022100">
    <property type="entry name" value="WDHD1/CFT4_beta-prop_2nd"/>
</dbReference>
<feature type="domain" description="WDHD1 first WD40" evidence="9">
    <location>
        <begin position="24"/>
        <end position="306"/>
    </location>
</feature>
<keyword evidence="10" id="KW-1185">Reference proteome</keyword>
<evidence type="ECO:0000259" key="7">
    <source>
        <dbReference type="Pfam" id="PF12341"/>
    </source>
</evidence>
<dbReference type="CDD" id="cd00200">
    <property type="entry name" value="WD40"/>
    <property type="match status" value="1"/>
</dbReference>
<dbReference type="GO" id="GO:0006261">
    <property type="term" value="P:DNA-templated DNA replication"/>
    <property type="evidence" value="ECO:0000318"/>
    <property type="project" value="GO_Central"/>
</dbReference>